<dbReference type="InterPro" id="IPR004441">
    <property type="entry name" value="rRNA_MeTrfase_TrmH"/>
</dbReference>
<dbReference type="GO" id="GO:0032259">
    <property type="term" value="P:methylation"/>
    <property type="evidence" value="ECO:0007669"/>
    <property type="project" value="UniProtKB-KW"/>
</dbReference>
<dbReference type="GO" id="GO:0005829">
    <property type="term" value="C:cytosol"/>
    <property type="evidence" value="ECO:0007669"/>
    <property type="project" value="TreeGrafter"/>
</dbReference>
<sequence length="252" mass="27198">MSDYEAKMRKFAGMMTLYGRKTVLEVLQDPSINIYRLHLASSNKSAGTIEEIEALARARGLEICYHDKQALARISKNGRQDQGVVVDIEPTGYRDISQVTEVTGDLIGLDGISNPQNLGMVIRSVAASPLGGLLLPRKGCAKIGPLVHKASAGTLFKADIYHAATLEHGLKFLKSANFNIIGLTGSASAQLSELPLQADRRRIFLLGNESGGLRDNIRELCHTEVRIPMANNVESINVAAAATLVAFRGLFG</sequence>
<dbReference type="Gene3D" id="3.40.1280.10">
    <property type="match status" value="1"/>
</dbReference>
<dbReference type="SUPFAM" id="SSF55315">
    <property type="entry name" value="L30e-like"/>
    <property type="match status" value="1"/>
</dbReference>
<keyword evidence="1" id="KW-0489">Methyltransferase</keyword>
<dbReference type="PANTHER" id="PTHR46429">
    <property type="entry name" value="23S RRNA (GUANOSINE-2'-O-)-METHYLTRANSFERASE RLMB"/>
    <property type="match status" value="1"/>
</dbReference>
<keyword evidence="2" id="KW-0808">Transferase</keyword>
<organism evidence="4">
    <name type="scientific">marine metagenome</name>
    <dbReference type="NCBI Taxonomy" id="408172"/>
    <lineage>
        <taxon>unclassified sequences</taxon>
        <taxon>metagenomes</taxon>
        <taxon>ecological metagenomes</taxon>
    </lineage>
</organism>
<dbReference type="SMART" id="SM00967">
    <property type="entry name" value="SpoU_sub_bind"/>
    <property type="match status" value="1"/>
</dbReference>
<evidence type="ECO:0000259" key="3">
    <source>
        <dbReference type="SMART" id="SM00967"/>
    </source>
</evidence>
<evidence type="ECO:0000313" key="4">
    <source>
        <dbReference type="EMBL" id="SVA70232.1"/>
    </source>
</evidence>
<dbReference type="AlphaFoldDB" id="A0A381Y0L6"/>
<dbReference type="Pfam" id="PF00588">
    <property type="entry name" value="SpoU_methylase"/>
    <property type="match status" value="1"/>
</dbReference>
<evidence type="ECO:0000256" key="1">
    <source>
        <dbReference type="ARBA" id="ARBA00022603"/>
    </source>
</evidence>
<dbReference type="InterPro" id="IPR013123">
    <property type="entry name" value="SpoU_subst-bd"/>
</dbReference>
<dbReference type="InterPro" id="IPR001537">
    <property type="entry name" value="SpoU_MeTrfase"/>
</dbReference>
<dbReference type="InterPro" id="IPR029028">
    <property type="entry name" value="Alpha/beta_knot_MTases"/>
</dbReference>
<dbReference type="InterPro" id="IPR029064">
    <property type="entry name" value="Ribosomal_eL30-like_sf"/>
</dbReference>
<name>A0A381Y0L6_9ZZZZ</name>
<dbReference type="InterPro" id="IPR029026">
    <property type="entry name" value="tRNA_m1G_MTases_N"/>
</dbReference>
<reference evidence="4" key="1">
    <citation type="submission" date="2018-05" db="EMBL/GenBank/DDBJ databases">
        <authorList>
            <person name="Lanie J.A."/>
            <person name="Ng W.-L."/>
            <person name="Kazmierczak K.M."/>
            <person name="Andrzejewski T.M."/>
            <person name="Davidsen T.M."/>
            <person name="Wayne K.J."/>
            <person name="Tettelin H."/>
            <person name="Glass J.I."/>
            <person name="Rusch D."/>
            <person name="Podicherti R."/>
            <person name="Tsui H.-C.T."/>
            <person name="Winkler M.E."/>
        </authorList>
    </citation>
    <scope>NUCLEOTIDE SEQUENCE</scope>
</reference>
<dbReference type="SUPFAM" id="SSF75217">
    <property type="entry name" value="alpha/beta knot"/>
    <property type="match status" value="1"/>
</dbReference>
<dbReference type="GO" id="GO:0003723">
    <property type="term" value="F:RNA binding"/>
    <property type="evidence" value="ECO:0007669"/>
    <property type="project" value="InterPro"/>
</dbReference>
<dbReference type="GO" id="GO:0008173">
    <property type="term" value="F:RNA methyltransferase activity"/>
    <property type="evidence" value="ECO:0007669"/>
    <property type="project" value="InterPro"/>
</dbReference>
<feature type="domain" description="RNA 2-O ribose methyltransferase substrate binding" evidence="3">
    <location>
        <begin position="16"/>
        <end position="94"/>
    </location>
</feature>
<accession>A0A381Y0L6</accession>
<gene>
    <name evidence="4" type="ORF">METZ01_LOCUS123086</name>
</gene>
<evidence type="ECO:0000256" key="2">
    <source>
        <dbReference type="ARBA" id="ARBA00022679"/>
    </source>
</evidence>
<dbReference type="Pfam" id="PF08032">
    <property type="entry name" value="SpoU_sub_bind"/>
    <property type="match status" value="1"/>
</dbReference>
<dbReference type="GO" id="GO:0006396">
    <property type="term" value="P:RNA processing"/>
    <property type="evidence" value="ECO:0007669"/>
    <property type="project" value="InterPro"/>
</dbReference>
<dbReference type="EMBL" id="UINC01016966">
    <property type="protein sequence ID" value="SVA70232.1"/>
    <property type="molecule type" value="Genomic_DNA"/>
</dbReference>
<dbReference type="Gene3D" id="3.30.1330.30">
    <property type="match status" value="1"/>
</dbReference>
<proteinExistence type="predicted"/>
<protein>
    <recommendedName>
        <fullName evidence="3">RNA 2-O ribose methyltransferase substrate binding domain-containing protein</fullName>
    </recommendedName>
</protein>
<dbReference type="PANTHER" id="PTHR46429:SF1">
    <property type="entry name" value="23S RRNA (GUANOSINE-2'-O-)-METHYLTRANSFERASE RLMB"/>
    <property type="match status" value="1"/>
</dbReference>